<reference evidence="3 4" key="1">
    <citation type="submission" date="2019-03" db="EMBL/GenBank/DDBJ databases">
        <title>First draft genome of Liparis tanakae, snailfish: a comprehensive survey of snailfish specific genes.</title>
        <authorList>
            <person name="Kim W."/>
            <person name="Song I."/>
            <person name="Jeong J.-H."/>
            <person name="Kim D."/>
            <person name="Kim S."/>
            <person name="Ryu S."/>
            <person name="Song J.Y."/>
            <person name="Lee S.K."/>
        </authorList>
    </citation>
    <scope>NUCLEOTIDE SEQUENCE [LARGE SCALE GENOMIC DNA]</scope>
    <source>
        <tissue evidence="3">Muscle</tissue>
    </source>
</reference>
<dbReference type="Proteomes" id="UP000314294">
    <property type="component" value="Unassembled WGS sequence"/>
</dbReference>
<dbReference type="EMBL" id="SRLO01018926">
    <property type="protein sequence ID" value="TNN23322.1"/>
    <property type="molecule type" value="Genomic_DNA"/>
</dbReference>
<comment type="caution">
    <text evidence="3">The sequence shown here is derived from an EMBL/GenBank/DDBJ whole genome shotgun (WGS) entry which is preliminary data.</text>
</comment>
<evidence type="ECO:0000313" key="3">
    <source>
        <dbReference type="EMBL" id="TNN23322.1"/>
    </source>
</evidence>
<evidence type="ECO:0000256" key="2">
    <source>
        <dbReference type="SAM" id="SignalP"/>
    </source>
</evidence>
<feature type="compositionally biased region" description="Pro residues" evidence="1">
    <location>
        <begin position="76"/>
        <end position="106"/>
    </location>
</feature>
<gene>
    <name evidence="3" type="ORF">EYF80_066559</name>
</gene>
<evidence type="ECO:0000313" key="4">
    <source>
        <dbReference type="Proteomes" id="UP000314294"/>
    </source>
</evidence>
<feature type="signal peptide" evidence="2">
    <location>
        <begin position="1"/>
        <end position="35"/>
    </location>
</feature>
<sequence>MRGGPGGGGGPGGASGGPLDLVLLVLAWAASLGFSIPQEDDVRMWCSCPGLPSTVAVCGPSGPRPHSTSRFINRAPPKPHLNPTQTPPEPHLNPTQTPPKPHLNPT</sequence>
<feature type="chain" id="PRO_5021279834" evidence="2">
    <location>
        <begin position="36"/>
        <end position="106"/>
    </location>
</feature>
<keyword evidence="2" id="KW-0732">Signal</keyword>
<accession>A0A4Z2E4R5</accession>
<feature type="region of interest" description="Disordered" evidence="1">
    <location>
        <begin position="56"/>
        <end position="106"/>
    </location>
</feature>
<organism evidence="3 4">
    <name type="scientific">Liparis tanakae</name>
    <name type="common">Tanaka's snailfish</name>
    <dbReference type="NCBI Taxonomy" id="230148"/>
    <lineage>
        <taxon>Eukaryota</taxon>
        <taxon>Metazoa</taxon>
        <taxon>Chordata</taxon>
        <taxon>Craniata</taxon>
        <taxon>Vertebrata</taxon>
        <taxon>Euteleostomi</taxon>
        <taxon>Actinopterygii</taxon>
        <taxon>Neopterygii</taxon>
        <taxon>Teleostei</taxon>
        <taxon>Neoteleostei</taxon>
        <taxon>Acanthomorphata</taxon>
        <taxon>Eupercaria</taxon>
        <taxon>Perciformes</taxon>
        <taxon>Cottioidei</taxon>
        <taxon>Cottales</taxon>
        <taxon>Liparidae</taxon>
        <taxon>Liparis</taxon>
    </lineage>
</organism>
<keyword evidence="4" id="KW-1185">Reference proteome</keyword>
<dbReference type="AlphaFoldDB" id="A0A4Z2E4R5"/>
<evidence type="ECO:0000256" key="1">
    <source>
        <dbReference type="SAM" id="MobiDB-lite"/>
    </source>
</evidence>
<protein>
    <submittedName>
        <fullName evidence="3">Uncharacterized protein</fullName>
    </submittedName>
</protein>
<proteinExistence type="predicted"/>
<name>A0A4Z2E4R5_9TELE</name>